<sequence>MQEPDARKRERACVRMGRAALLSSPLLSCRRRSSRAATSRSITVEQIRKERERKPGKRPLPEEKPIAPPCSAAETRRCRRRQGASPELCHCPVVAIMVGRAAKFLLPGSTAEIQAAAVAKKLLTELLPGRVGVAAVSLCYFRISIQAYMLR</sequence>
<name>A0A9C6T4B8_ARADU</name>
<dbReference type="KEGG" id="adu:107495943"/>
<proteinExistence type="predicted"/>
<reference evidence="2" key="1">
    <citation type="journal article" date="2016" name="Nat. Genet.">
        <title>The genome sequences of Arachis duranensis and Arachis ipaensis, the diploid ancestors of cultivated peanut.</title>
        <authorList>
            <person name="Bertioli D.J."/>
            <person name="Cannon S.B."/>
            <person name="Froenicke L."/>
            <person name="Huang G."/>
            <person name="Farmer A.D."/>
            <person name="Cannon E.K."/>
            <person name="Liu X."/>
            <person name="Gao D."/>
            <person name="Clevenger J."/>
            <person name="Dash S."/>
            <person name="Ren L."/>
            <person name="Moretzsohn M.C."/>
            <person name="Shirasawa K."/>
            <person name="Huang W."/>
            <person name="Vidigal B."/>
            <person name="Abernathy B."/>
            <person name="Chu Y."/>
            <person name="Niederhuth C.E."/>
            <person name="Umale P."/>
            <person name="Araujo A.C."/>
            <person name="Kozik A."/>
            <person name="Kim K.D."/>
            <person name="Burow M.D."/>
            <person name="Varshney R.K."/>
            <person name="Wang X."/>
            <person name="Zhang X."/>
            <person name="Barkley N."/>
            <person name="Guimaraes P.M."/>
            <person name="Isobe S."/>
            <person name="Guo B."/>
            <person name="Liao B."/>
            <person name="Stalker H.T."/>
            <person name="Schmitz R.J."/>
            <person name="Scheffler B.E."/>
            <person name="Leal-Bertioli S.C."/>
            <person name="Xun X."/>
            <person name="Jackson S.A."/>
            <person name="Michelmore R."/>
            <person name="Ozias-Akins P."/>
        </authorList>
    </citation>
    <scope>NUCLEOTIDE SEQUENCE [LARGE SCALE GENOMIC DNA]</scope>
    <source>
        <strain evidence="2">cv. V14167</strain>
    </source>
</reference>
<feature type="region of interest" description="Disordered" evidence="1">
    <location>
        <begin position="32"/>
        <end position="74"/>
    </location>
</feature>
<accession>A0A9C6T4B8</accession>
<gene>
    <name evidence="3" type="primary">LOC107495943</name>
</gene>
<dbReference type="Proteomes" id="UP000515211">
    <property type="component" value="Chromosome 6"/>
</dbReference>
<evidence type="ECO:0000313" key="2">
    <source>
        <dbReference type="Proteomes" id="UP000515211"/>
    </source>
</evidence>
<organism evidence="2 3">
    <name type="scientific">Arachis duranensis</name>
    <name type="common">Wild peanut</name>
    <dbReference type="NCBI Taxonomy" id="130453"/>
    <lineage>
        <taxon>Eukaryota</taxon>
        <taxon>Viridiplantae</taxon>
        <taxon>Streptophyta</taxon>
        <taxon>Embryophyta</taxon>
        <taxon>Tracheophyta</taxon>
        <taxon>Spermatophyta</taxon>
        <taxon>Magnoliopsida</taxon>
        <taxon>eudicotyledons</taxon>
        <taxon>Gunneridae</taxon>
        <taxon>Pentapetalae</taxon>
        <taxon>rosids</taxon>
        <taxon>fabids</taxon>
        <taxon>Fabales</taxon>
        <taxon>Fabaceae</taxon>
        <taxon>Papilionoideae</taxon>
        <taxon>50 kb inversion clade</taxon>
        <taxon>dalbergioids sensu lato</taxon>
        <taxon>Dalbergieae</taxon>
        <taxon>Pterocarpus clade</taxon>
        <taxon>Arachis</taxon>
    </lineage>
</organism>
<dbReference type="GeneID" id="107495943"/>
<reference evidence="3" key="2">
    <citation type="submission" date="2025-08" db="UniProtKB">
        <authorList>
            <consortium name="RefSeq"/>
        </authorList>
    </citation>
    <scope>IDENTIFICATION</scope>
    <source>
        <tissue evidence="3">Whole plant</tissue>
    </source>
</reference>
<dbReference type="AlphaFoldDB" id="A0A9C6T4B8"/>
<dbReference type="RefSeq" id="XP_052107317.1">
    <property type="nucleotide sequence ID" value="XM_052251357.1"/>
</dbReference>
<keyword evidence="2" id="KW-1185">Reference proteome</keyword>
<evidence type="ECO:0000313" key="3">
    <source>
        <dbReference type="RefSeq" id="XP_052107317.1"/>
    </source>
</evidence>
<evidence type="ECO:0000256" key="1">
    <source>
        <dbReference type="SAM" id="MobiDB-lite"/>
    </source>
</evidence>
<protein>
    <submittedName>
        <fullName evidence="3">Uncharacterized protein LOC107495943</fullName>
    </submittedName>
</protein>
<feature type="compositionally biased region" description="Basic and acidic residues" evidence="1">
    <location>
        <begin position="46"/>
        <end position="65"/>
    </location>
</feature>